<proteinExistence type="predicted"/>
<keyword evidence="1 5" id="KW-0245">EGF-like domain</keyword>
<dbReference type="PROSITE" id="PS00010">
    <property type="entry name" value="ASX_HYDROXYL"/>
    <property type="match status" value="1"/>
</dbReference>
<evidence type="ECO:0000256" key="4">
    <source>
        <dbReference type="ARBA" id="ARBA00023157"/>
    </source>
</evidence>
<dbReference type="EMBL" id="CACTIH010000183">
    <property type="protein sequence ID" value="CAA2956298.1"/>
    <property type="molecule type" value="Genomic_DNA"/>
</dbReference>
<feature type="domain" description="EGF-like" evidence="7">
    <location>
        <begin position="296"/>
        <end position="333"/>
    </location>
</feature>
<dbReference type="Pfam" id="PF07645">
    <property type="entry name" value="EGF_CA"/>
    <property type="match status" value="1"/>
</dbReference>
<dbReference type="AlphaFoldDB" id="A0A8S0PQV2"/>
<evidence type="ECO:0000259" key="7">
    <source>
        <dbReference type="PROSITE" id="PS50026"/>
    </source>
</evidence>
<evidence type="ECO:0000256" key="6">
    <source>
        <dbReference type="SAM" id="SignalP"/>
    </source>
</evidence>
<organism evidence="8 9">
    <name type="scientific">Olea europaea subsp. europaea</name>
    <dbReference type="NCBI Taxonomy" id="158383"/>
    <lineage>
        <taxon>Eukaryota</taxon>
        <taxon>Viridiplantae</taxon>
        <taxon>Streptophyta</taxon>
        <taxon>Embryophyta</taxon>
        <taxon>Tracheophyta</taxon>
        <taxon>Spermatophyta</taxon>
        <taxon>Magnoliopsida</taxon>
        <taxon>eudicotyledons</taxon>
        <taxon>Gunneridae</taxon>
        <taxon>Pentapetalae</taxon>
        <taxon>asterids</taxon>
        <taxon>lamiids</taxon>
        <taxon>Lamiales</taxon>
        <taxon>Oleaceae</taxon>
        <taxon>Oleeae</taxon>
        <taxon>Olea</taxon>
    </lineage>
</organism>
<reference evidence="8 9" key="1">
    <citation type="submission" date="2019-12" db="EMBL/GenBank/DDBJ databases">
        <authorList>
            <person name="Alioto T."/>
            <person name="Alioto T."/>
            <person name="Gomez Garrido J."/>
        </authorList>
    </citation>
    <scope>NUCLEOTIDE SEQUENCE [LARGE SCALE GENOMIC DNA]</scope>
</reference>
<dbReference type="InterPro" id="IPR001881">
    <property type="entry name" value="EGF-like_Ca-bd_dom"/>
</dbReference>
<keyword evidence="8" id="KW-0808">Transferase</keyword>
<dbReference type="GO" id="GO:0005509">
    <property type="term" value="F:calcium ion binding"/>
    <property type="evidence" value="ECO:0007669"/>
    <property type="project" value="InterPro"/>
</dbReference>
<keyword evidence="2 6" id="KW-0732">Signal</keyword>
<dbReference type="InterPro" id="IPR049883">
    <property type="entry name" value="NOTCH1_EGF-like"/>
</dbReference>
<dbReference type="InterPro" id="IPR018097">
    <property type="entry name" value="EGF_Ca-bd_CS"/>
</dbReference>
<gene>
    <name evidence="8" type="ORF">OLEA9_A110075</name>
</gene>
<comment type="caution">
    <text evidence="5">Lacks conserved residue(s) required for the propagation of feature annotation.</text>
</comment>
<dbReference type="SMART" id="SM00179">
    <property type="entry name" value="EGF_CA"/>
    <property type="match status" value="1"/>
</dbReference>
<keyword evidence="3" id="KW-0677">Repeat</keyword>
<dbReference type="FunFam" id="2.10.25.10:FF:000038">
    <property type="entry name" value="Fibrillin 2"/>
    <property type="match status" value="1"/>
</dbReference>
<sequence length="352" mass="39465">MGLHLHLLQAKLLASILLLSVSTQANFEIAKPNCMDRSGNISIPFPFGMSEGYYFNKSFLVTCNDTHYDPPELFWTDTGINITSITLEGQLRVLQFIARDCYSPDGIRVSYRSTSSRVLFRFMVNNIANKFIVVGCDTYAYVFGRLEYRKYQIGCISLCDKKDDLVNGSCSGLGCCHIPIPKQVRTVNVTLGSFDNFTNVSDFNNCGYAFLAEESAFNFSASSLFDLRNVKKLPRVVDWVVGEGTCEEARNNIYSYACKSENSYCREPDNGYGYRCYCQKGYEGNSYLDYDRGCKDIDECKDQSVHKCVKKCENTPGGFRCVCPKGYHGDGKNDGQGCIHGQSLVFEVATGY</sequence>
<dbReference type="PROSITE" id="PS01187">
    <property type="entry name" value="EGF_CA"/>
    <property type="match status" value="1"/>
</dbReference>
<evidence type="ECO:0000256" key="2">
    <source>
        <dbReference type="ARBA" id="ARBA00022729"/>
    </source>
</evidence>
<dbReference type="InterPro" id="IPR000742">
    <property type="entry name" value="EGF"/>
</dbReference>
<comment type="caution">
    <text evidence="8">The sequence shown here is derived from an EMBL/GenBank/DDBJ whole genome shotgun (WGS) entry which is preliminary data.</text>
</comment>
<dbReference type="OrthoDB" id="4062651at2759"/>
<keyword evidence="4" id="KW-1015">Disulfide bond</keyword>
<dbReference type="SUPFAM" id="SSF57196">
    <property type="entry name" value="EGF/Laminin"/>
    <property type="match status" value="1"/>
</dbReference>
<evidence type="ECO:0000256" key="1">
    <source>
        <dbReference type="ARBA" id="ARBA00022536"/>
    </source>
</evidence>
<dbReference type="Proteomes" id="UP000594638">
    <property type="component" value="Unassembled WGS sequence"/>
</dbReference>
<protein>
    <submittedName>
        <fullName evidence="8">Serine threonine kinase</fullName>
    </submittedName>
</protein>
<dbReference type="Gramene" id="OE9A110075T1">
    <property type="protein sequence ID" value="OE9A110075C1"/>
    <property type="gene ID" value="OE9A110075"/>
</dbReference>
<evidence type="ECO:0000256" key="3">
    <source>
        <dbReference type="ARBA" id="ARBA00022737"/>
    </source>
</evidence>
<feature type="signal peptide" evidence="6">
    <location>
        <begin position="1"/>
        <end position="25"/>
    </location>
</feature>
<evidence type="ECO:0000256" key="5">
    <source>
        <dbReference type="PROSITE-ProRule" id="PRU00076"/>
    </source>
</evidence>
<dbReference type="PROSITE" id="PS50026">
    <property type="entry name" value="EGF_3"/>
    <property type="match status" value="1"/>
</dbReference>
<dbReference type="GO" id="GO:0016301">
    <property type="term" value="F:kinase activity"/>
    <property type="evidence" value="ECO:0007669"/>
    <property type="project" value="UniProtKB-KW"/>
</dbReference>
<evidence type="ECO:0000313" key="9">
    <source>
        <dbReference type="Proteomes" id="UP000594638"/>
    </source>
</evidence>
<keyword evidence="9" id="KW-1185">Reference proteome</keyword>
<name>A0A8S0PQV2_OLEEU</name>
<evidence type="ECO:0000313" key="8">
    <source>
        <dbReference type="EMBL" id="CAA2956298.1"/>
    </source>
</evidence>
<accession>A0A8S0PQV2</accession>
<dbReference type="Gene3D" id="2.10.25.10">
    <property type="entry name" value="Laminin"/>
    <property type="match status" value="1"/>
</dbReference>
<dbReference type="CDD" id="cd00054">
    <property type="entry name" value="EGF_CA"/>
    <property type="match status" value="1"/>
</dbReference>
<dbReference type="SMART" id="SM00181">
    <property type="entry name" value="EGF"/>
    <property type="match status" value="2"/>
</dbReference>
<dbReference type="PANTHER" id="PTHR33491">
    <property type="entry name" value="OSJNBA0016N04.9 PROTEIN"/>
    <property type="match status" value="1"/>
</dbReference>
<keyword evidence="8" id="KW-0418">Kinase</keyword>
<feature type="chain" id="PRO_5035732186" evidence="6">
    <location>
        <begin position="26"/>
        <end position="352"/>
    </location>
</feature>
<dbReference type="InterPro" id="IPR000152">
    <property type="entry name" value="EGF-type_Asp/Asn_hydroxyl_site"/>
</dbReference>